<sequence length="198" mass="23721">MSAKERRQLMRDRYVLLTRSKDLTDFDDQIKLQIWTQNFPLLGQAYELKEQFFDIYEAKSINDAYKLYQNWLSNVPTELMTYFEDLIKAMNNWEEEIFNYFNSPITNAYTESLNRLIKTMNHVGRGYSFQVLRAKILFTQGYRKVKKKKKFKKVEVTFGKMLPDQFPSWSQTGYEWVYEEIYGADFSTLTEAIEEGTF</sequence>
<accession>A0A7H2BJZ3</accession>
<reference evidence="2 3" key="1">
    <citation type="submission" date="2020-09" db="EMBL/GenBank/DDBJ databases">
        <title>Investigation of environmental microbe.</title>
        <authorList>
            <person name="Ou Y."/>
            <person name="Kang Q."/>
        </authorList>
    </citation>
    <scope>NUCLEOTIDE SEQUENCE [LARGE SCALE GENOMIC DNA]</scope>
    <source>
        <strain evidence="2 3">KJZ-9</strain>
    </source>
</reference>
<dbReference type="KEGG" id="rama:IDM48_00560"/>
<proteinExistence type="predicted"/>
<gene>
    <name evidence="2" type="ORF">IDM48_00560</name>
</gene>
<keyword evidence="3" id="KW-1185">Reference proteome</keyword>
<dbReference type="InterPro" id="IPR002560">
    <property type="entry name" value="Transposase_DDE"/>
</dbReference>
<evidence type="ECO:0000313" key="3">
    <source>
        <dbReference type="Proteomes" id="UP000516421"/>
    </source>
</evidence>
<dbReference type="AlphaFoldDB" id="A0A7H2BJZ3"/>
<dbReference type="EMBL" id="CP061538">
    <property type="protein sequence ID" value="QNV39989.1"/>
    <property type="molecule type" value="Genomic_DNA"/>
</dbReference>
<dbReference type="Proteomes" id="UP000516421">
    <property type="component" value="Chromosome"/>
</dbReference>
<evidence type="ECO:0000313" key="2">
    <source>
        <dbReference type="EMBL" id="QNV39989.1"/>
    </source>
</evidence>
<feature type="domain" description="Transposase IS204/IS1001/IS1096/IS1165 DDE" evidence="1">
    <location>
        <begin position="3"/>
        <end position="136"/>
    </location>
</feature>
<dbReference type="Pfam" id="PF01610">
    <property type="entry name" value="DDE_Tnp_ISL3"/>
    <property type="match status" value="1"/>
</dbReference>
<organism evidence="2 3">
    <name type="scientific">Rothia amarae</name>
    <dbReference type="NCBI Taxonomy" id="169480"/>
    <lineage>
        <taxon>Bacteria</taxon>
        <taxon>Bacillati</taxon>
        <taxon>Actinomycetota</taxon>
        <taxon>Actinomycetes</taxon>
        <taxon>Micrococcales</taxon>
        <taxon>Micrococcaceae</taxon>
        <taxon>Rothia</taxon>
    </lineage>
</organism>
<protein>
    <submittedName>
        <fullName evidence="2">Transposase</fullName>
    </submittedName>
</protein>
<evidence type="ECO:0000259" key="1">
    <source>
        <dbReference type="Pfam" id="PF01610"/>
    </source>
</evidence>
<name>A0A7H2BJZ3_9MICC</name>